<name>A0A642C3F1_BACOV</name>
<protein>
    <submittedName>
        <fullName evidence="1">Glycosyl transferase</fullName>
    </submittedName>
</protein>
<reference evidence="1" key="1">
    <citation type="journal article" date="2019" name="Nat. Med.">
        <title>A library of human gut bacterial isolates paired with longitudinal multiomics data enables mechanistic microbiome research.</title>
        <authorList>
            <person name="Poyet M."/>
            <person name="Groussin M."/>
            <person name="Gibbons S.M."/>
            <person name="Avila-Pacheco J."/>
            <person name="Jiang X."/>
            <person name="Kearney S.M."/>
            <person name="Perrotta A.R."/>
            <person name="Berdy B."/>
            <person name="Zhao S."/>
            <person name="Lieberman T.D."/>
            <person name="Swanson P.K."/>
            <person name="Smith M."/>
            <person name="Roesemann S."/>
            <person name="Alexander J.E."/>
            <person name="Rich S.A."/>
            <person name="Livny J."/>
            <person name="Vlamakis H."/>
            <person name="Clish C."/>
            <person name="Bullock K."/>
            <person name="Deik A."/>
            <person name="Scott J."/>
            <person name="Pierce K.A."/>
            <person name="Xavier R.J."/>
            <person name="Alm E.J."/>
        </authorList>
    </citation>
    <scope>NUCLEOTIDE SEQUENCE</scope>
    <source>
        <strain evidence="1">BIOML-A16</strain>
    </source>
</reference>
<gene>
    <name evidence="1" type="ORF">F3B52_27200</name>
</gene>
<keyword evidence="1" id="KW-0808">Transferase</keyword>
<proteinExistence type="predicted"/>
<evidence type="ECO:0000313" key="1">
    <source>
        <dbReference type="EMBL" id="KAA4631953.1"/>
    </source>
</evidence>
<feature type="non-terminal residue" evidence="1">
    <location>
        <position position="43"/>
    </location>
</feature>
<organism evidence="1">
    <name type="scientific">Bacteroides ovatus</name>
    <dbReference type="NCBI Taxonomy" id="28116"/>
    <lineage>
        <taxon>Bacteria</taxon>
        <taxon>Pseudomonadati</taxon>
        <taxon>Bacteroidota</taxon>
        <taxon>Bacteroidia</taxon>
        <taxon>Bacteroidales</taxon>
        <taxon>Bacteroidaceae</taxon>
        <taxon>Bacteroides</taxon>
    </lineage>
</organism>
<dbReference type="GO" id="GO:0016740">
    <property type="term" value="F:transferase activity"/>
    <property type="evidence" value="ECO:0007669"/>
    <property type="project" value="UniProtKB-KW"/>
</dbReference>
<dbReference type="AlphaFoldDB" id="A0A642C3F1"/>
<accession>A0A642C3F1</accession>
<sequence>MKTICFVSMGELLVTKGGIHRVTYCLMNELKKRGYRCIYLFYP</sequence>
<comment type="caution">
    <text evidence="1">The sequence shown here is derived from an EMBL/GenBank/DDBJ whole genome shotgun (WGS) entry which is preliminary data.</text>
</comment>
<dbReference type="EMBL" id="VWFQ01000138">
    <property type="protein sequence ID" value="KAA4631953.1"/>
    <property type="molecule type" value="Genomic_DNA"/>
</dbReference>